<protein>
    <submittedName>
        <fullName evidence="1">Uncharacterized protein</fullName>
    </submittedName>
</protein>
<organism evidence="1 2">
    <name type="scientific">Phytohabitans houttuyneae</name>
    <dbReference type="NCBI Taxonomy" id="1076126"/>
    <lineage>
        <taxon>Bacteria</taxon>
        <taxon>Bacillati</taxon>
        <taxon>Actinomycetota</taxon>
        <taxon>Actinomycetes</taxon>
        <taxon>Micromonosporales</taxon>
        <taxon>Micromonosporaceae</taxon>
    </lineage>
</organism>
<accession>A0A6V8KJD5</accession>
<dbReference type="Proteomes" id="UP000482800">
    <property type="component" value="Unassembled WGS sequence"/>
</dbReference>
<evidence type="ECO:0000313" key="2">
    <source>
        <dbReference type="Proteomes" id="UP000482800"/>
    </source>
</evidence>
<sequence>MIDIKGYLCGTRWCVELQTVHVGQFTLSLREIVFSTAVVTGVWRVPNLGPQARIVKVRAD</sequence>
<proteinExistence type="predicted"/>
<evidence type="ECO:0000313" key="1">
    <source>
        <dbReference type="EMBL" id="GFJ81817.1"/>
    </source>
</evidence>
<name>A0A6V8KJD5_9ACTN</name>
<reference evidence="1 2" key="2">
    <citation type="submission" date="2020-03" db="EMBL/GenBank/DDBJ databases">
        <authorList>
            <person name="Ichikawa N."/>
            <person name="Kimura A."/>
            <person name="Kitahashi Y."/>
            <person name="Uohara A."/>
        </authorList>
    </citation>
    <scope>NUCLEOTIDE SEQUENCE [LARGE SCALE GENOMIC DNA]</scope>
    <source>
        <strain evidence="1 2">NBRC 108639</strain>
    </source>
</reference>
<keyword evidence="2" id="KW-1185">Reference proteome</keyword>
<dbReference type="AlphaFoldDB" id="A0A6V8KJD5"/>
<gene>
    <name evidence="1" type="ORF">Phou_059970</name>
</gene>
<reference evidence="1 2" key="1">
    <citation type="submission" date="2020-03" db="EMBL/GenBank/DDBJ databases">
        <title>Whole genome shotgun sequence of Phytohabitans houttuyneae NBRC 108639.</title>
        <authorList>
            <person name="Komaki H."/>
            <person name="Tamura T."/>
        </authorList>
    </citation>
    <scope>NUCLEOTIDE SEQUENCE [LARGE SCALE GENOMIC DNA]</scope>
    <source>
        <strain evidence="1 2">NBRC 108639</strain>
    </source>
</reference>
<comment type="caution">
    <text evidence="1">The sequence shown here is derived from an EMBL/GenBank/DDBJ whole genome shotgun (WGS) entry which is preliminary data.</text>
</comment>
<dbReference type="EMBL" id="BLPF01000002">
    <property type="protein sequence ID" value="GFJ81817.1"/>
    <property type="molecule type" value="Genomic_DNA"/>
</dbReference>